<comment type="caution">
    <text evidence="2">The sequence shown here is derived from an EMBL/GenBank/DDBJ whole genome shotgun (WGS) entry which is preliminary data.</text>
</comment>
<sequence length="62" mass="6505">MRERRGSFGRCRRSAPSLDEHADTDGRARLRLAAATGNPSSAARAASLSSKVAIAALYCSAL</sequence>
<gene>
    <name evidence="2" type="ORF">I553_2432</name>
</gene>
<proteinExistence type="predicted"/>
<evidence type="ECO:0000313" key="2">
    <source>
        <dbReference type="EMBL" id="EUA52246.1"/>
    </source>
</evidence>
<organism evidence="2">
    <name type="scientific">Mycobacterium xenopi 4042</name>
    <dbReference type="NCBI Taxonomy" id="1299334"/>
    <lineage>
        <taxon>Bacteria</taxon>
        <taxon>Bacillati</taxon>
        <taxon>Actinomycetota</taxon>
        <taxon>Actinomycetes</taxon>
        <taxon>Mycobacteriales</taxon>
        <taxon>Mycobacteriaceae</taxon>
        <taxon>Mycobacterium</taxon>
    </lineage>
</organism>
<feature type="region of interest" description="Disordered" evidence="1">
    <location>
        <begin position="1"/>
        <end position="25"/>
    </location>
</feature>
<reference evidence="2" key="1">
    <citation type="submission" date="2014-01" db="EMBL/GenBank/DDBJ databases">
        <authorList>
            <person name="Brown-Elliot B."/>
            <person name="Wallace R."/>
            <person name="Lenaerts A."/>
            <person name="Ordway D."/>
            <person name="DeGroote M.A."/>
            <person name="Parker T."/>
            <person name="Sizemore C."/>
            <person name="Tallon L.J."/>
            <person name="Sadzewicz L.K."/>
            <person name="Sengamalay N."/>
            <person name="Fraser C.M."/>
            <person name="Hine E."/>
            <person name="Shefchek K.A."/>
            <person name="Das S.P."/>
            <person name="Tettelin H."/>
        </authorList>
    </citation>
    <scope>NUCLEOTIDE SEQUENCE [LARGE SCALE GENOMIC DNA]</scope>
    <source>
        <strain evidence="2">4042</strain>
    </source>
</reference>
<dbReference type="PATRIC" id="fig|1299334.3.peg.3545"/>
<dbReference type="AlphaFoldDB" id="X8C8X2"/>
<evidence type="ECO:0000256" key="1">
    <source>
        <dbReference type="SAM" id="MobiDB-lite"/>
    </source>
</evidence>
<accession>X8C8X2</accession>
<name>X8C8X2_MYCXE</name>
<protein>
    <submittedName>
        <fullName evidence="2">Uncharacterized protein</fullName>
    </submittedName>
</protein>
<dbReference type="EMBL" id="JAOB01000033">
    <property type="protein sequence ID" value="EUA52246.1"/>
    <property type="molecule type" value="Genomic_DNA"/>
</dbReference>